<sequence length="271" mass="31613">MDCDDPEVLEFNFRGIGARFDRKSFCYVAGLKFSKFPLYLETRDLTDLLWEKYFRDCGVLEQRELMKKLELFDEKQVEDNVTICKFYLLEMVLLVGDKNNSIICDHLKLLENKDISHVVAIEDLYKLESKIDDLDRKMSTIIQHFGIEQNVESPNTSEDAHDDITVILAKKSSVLETYKGHEFRRLVKGLKPTTKTMRAGIALFRYNVQVKMAVIKHTHPKDRVAVPSHDWTLDVNDDTLTNYMNGLSPLFSRNWKDMDQVYVPVNIEDKH</sequence>
<organism evidence="2 3">
    <name type="scientific">Rhamnella rubrinervis</name>
    <dbReference type="NCBI Taxonomy" id="2594499"/>
    <lineage>
        <taxon>Eukaryota</taxon>
        <taxon>Viridiplantae</taxon>
        <taxon>Streptophyta</taxon>
        <taxon>Embryophyta</taxon>
        <taxon>Tracheophyta</taxon>
        <taxon>Spermatophyta</taxon>
        <taxon>Magnoliopsida</taxon>
        <taxon>eudicotyledons</taxon>
        <taxon>Gunneridae</taxon>
        <taxon>Pentapetalae</taxon>
        <taxon>rosids</taxon>
        <taxon>fabids</taxon>
        <taxon>Rosales</taxon>
        <taxon>Rhamnaceae</taxon>
        <taxon>rhamnoid group</taxon>
        <taxon>Rhamneae</taxon>
        <taxon>Rhamnella</taxon>
    </lineage>
</organism>
<evidence type="ECO:0000313" key="3">
    <source>
        <dbReference type="Proteomes" id="UP000796880"/>
    </source>
</evidence>
<keyword evidence="3" id="KW-1185">Reference proteome</keyword>
<dbReference type="EMBL" id="VOIH02000002">
    <property type="protein sequence ID" value="KAF3454941.1"/>
    <property type="molecule type" value="Genomic_DNA"/>
</dbReference>
<reference evidence="2" key="1">
    <citation type="submission" date="2020-03" db="EMBL/GenBank/DDBJ databases">
        <title>A high-quality chromosome-level genome assembly of a woody plant with both climbing and erect habits, Rhamnella rubrinervis.</title>
        <authorList>
            <person name="Lu Z."/>
            <person name="Yang Y."/>
            <person name="Zhu X."/>
            <person name="Sun Y."/>
        </authorList>
    </citation>
    <scope>NUCLEOTIDE SEQUENCE</scope>
    <source>
        <strain evidence="2">BYM</strain>
        <tissue evidence="2">Leaf</tissue>
    </source>
</reference>
<name>A0A8K0MQE8_9ROSA</name>
<gene>
    <name evidence="2" type="ORF">FNV43_RR05389</name>
</gene>
<dbReference type="OrthoDB" id="1930729at2759"/>
<protein>
    <recommendedName>
        <fullName evidence="1">DUF1985 domain-containing protein</fullName>
    </recommendedName>
</protein>
<dbReference type="Proteomes" id="UP000796880">
    <property type="component" value="Unassembled WGS sequence"/>
</dbReference>
<dbReference type="InterPro" id="IPR015410">
    <property type="entry name" value="DUF1985"/>
</dbReference>
<evidence type="ECO:0000259" key="1">
    <source>
        <dbReference type="Pfam" id="PF09331"/>
    </source>
</evidence>
<proteinExistence type="predicted"/>
<dbReference type="Pfam" id="PF09331">
    <property type="entry name" value="DUF1985"/>
    <property type="match status" value="1"/>
</dbReference>
<accession>A0A8K0MQE8</accession>
<comment type="caution">
    <text evidence="2">The sequence shown here is derived from an EMBL/GenBank/DDBJ whole genome shotgun (WGS) entry which is preliminary data.</text>
</comment>
<feature type="domain" description="DUF1985" evidence="1">
    <location>
        <begin position="8"/>
        <end position="114"/>
    </location>
</feature>
<evidence type="ECO:0000313" key="2">
    <source>
        <dbReference type="EMBL" id="KAF3454941.1"/>
    </source>
</evidence>
<dbReference type="AlphaFoldDB" id="A0A8K0MQE8"/>